<feature type="transmembrane region" description="Helical" evidence="12">
    <location>
        <begin position="12"/>
        <end position="29"/>
    </location>
</feature>
<keyword evidence="10" id="KW-0902">Two-component regulatory system</keyword>
<name>A0A4R3KTJ1_9FIRM</name>
<keyword evidence="5" id="KW-0597">Phosphoprotein</keyword>
<dbReference type="Gene3D" id="3.30.565.10">
    <property type="entry name" value="Histidine kinase-like ATPase, C-terminal domain"/>
    <property type="match status" value="1"/>
</dbReference>
<keyword evidence="4" id="KW-1003">Cell membrane</keyword>
<comment type="caution">
    <text evidence="14">The sequence shown here is derived from an EMBL/GenBank/DDBJ whole genome shotgun (WGS) entry which is preliminary data.</text>
</comment>
<evidence type="ECO:0000313" key="14">
    <source>
        <dbReference type="EMBL" id="TCS87072.1"/>
    </source>
</evidence>
<evidence type="ECO:0000256" key="5">
    <source>
        <dbReference type="ARBA" id="ARBA00022553"/>
    </source>
</evidence>
<keyword evidence="6" id="KW-0808">Transferase</keyword>
<feature type="transmembrane region" description="Helical" evidence="12">
    <location>
        <begin position="41"/>
        <end position="61"/>
    </location>
</feature>
<keyword evidence="8 14" id="KW-0418">Kinase</keyword>
<dbReference type="InterPro" id="IPR003661">
    <property type="entry name" value="HisK_dim/P_dom"/>
</dbReference>
<dbReference type="InterPro" id="IPR050351">
    <property type="entry name" value="BphY/WalK/GraS-like"/>
</dbReference>
<dbReference type="GO" id="GO:0005886">
    <property type="term" value="C:plasma membrane"/>
    <property type="evidence" value="ECO:0007669"/>
    <property type="project" value="UniProtKB-SubCell"/>
</dbReference>
<evidence type="ECO:0000256" key="10">
    <source>
        <dbReference type="ARBA" id="ARBA00023012"/>
    </source>
</evidence>
<evidence type="ECO:0000256" key="1">
    <source>
        <dbReference type="ARBA" id="ARBA00000085"/>
    </source>
</evidence>
<evidence type="ECO:0000256" key="12">
    <source>
        <dbReference type="SAM" id="Phobius"/>
    </source>
</evidence>
<dbReference type="InterPro" id="IPR003594">
    <property type="entry name" value="HATPase_dom"/>
</dbReference>
<evidence type="ECO:0000256" key="8">
    <source>
        <dbReference type="ARBA" id="ARBA00022777"/>
    </source>
</evidence>
<keyword evidence="7 12" id="KW-0812">Transmembrane</keyword>
<keyword evidence="15" id="KW-1185">Reference proteome</keyword>
<comment type="subcellular location">
    <subcellularLocation>
        <location evidence="2">Cell membrane</location>
        <topology evidence="2">Multi-pass membrane protein</topology>
    </subcellularLocation>
</comment>
<evidence type="ECO:0000256" key="7">
    <source>
        <dbReference type="ARBA" id="ARBA00022692"/>
    </source>
</evidence>
<dbReference type="CDD" id="cd00082">
    <property type="entry name" value="HisKA"/>
    <property type="match status" value="1"/>
</dbReference>
<dbReference type="EMBL" id="SMAE01000012">
    <property type="protein sequence ID" value="TCS87072.1"/>
    <property type="molecule type" value="Genomic_DNA"/>
</dbReference>
<evidence type="ECO:0000259" key="13">
    <source>
        <dbReference type="PROSITE" id="PS50109"/>
    </source>
</evidence>
<dbReference type="OrthoDB" id="9780487at2"/>
<evidence type="ECO:0000256" key="3">
    <source>
        <dbReference type="ARBA" id="ARBA00012438"/>
    </source>
</evidence>
<dbReference type="PRINTS" id="PR00344">
    <property type="entry name" value="BCTRLSENSOR"/>
</dbReference>
<organism evidence="14 15">
    <name type="scientific">Keratinibaculum paraultunense</name>
    <dbReference type="NCBI Taxonomy" id="1278232"/>
    <lineage>
        <taxon>Bacteria</taxon>
        <taxon>Bacillati</taxon>
        <taxon>Bacillota</taxon>
        <taxon>Tissierellia</taxon>
        <taxon>Tissierellales</taxon>
        <taxon>Tepidimicrobiaceae</taxon>
        <taxon>Keratinibaculum</taxon>
    </lineage>
</organism>
<dbReference type="GO" id="GO:0000155">
    <property type="term" value="F:phosphorelay sensor kinase activity"/>
    <property type="evidence" value="ECO:0007669"/>
    <property type="project" value="InterPro"/>
</dbReference>
<dbReference type="SUPFAM" id="SSF55874">
    <property type="entry name" value="ATPase domain of HSP90 chaperone/DNA topoisomerase II/histidine kinase"/>
    <property type="match status" value="1"/>
</dbReference>
<accession>A0A4R3KTJ1</accession>
<dbReference type="InterPro" id="IPR004358">
    <property type="entry name" value="Sig_transdc_His_kin-like_C"/>
</dbReference>
<proteinExistence type="predicted"/>
<evidence type="ECO:0000256" key="6">
    <source>
        <dbReference type="ARBA" id="ARBA00022679"/>
    </source>
</evidence>
<evidence type="ECO:0000256" key="11">
    <source>
        <dbReference type="ARBA" id="ARBA00023136"/>
    </source>
</evidence>
<reference evidence="14 15" key="1">
    <citation type="submission" date="2019-03" db="EMBL/GenBank/DDBJ databases">
        <title>Genomic Encyclopedia of Type Strains, Phase IV (KMG-IV): sequencing the most valuable type-strain genomes for metagenomic binning, comparative biology and taxonomic classification.</title>
        <authorList>
            <person name="Goeker M."/>
        </authorList>
    </citation>
    <scope>NUCLEOTIDE SEQUENCE [LARGE SCALE GENOMIC DNA]</scope>
    <source>
        <strain evidence="14 15">DSM 26752</strain>
    </source>
</reference>
<dbReference type="Pfam" id="PF00512">
    <property type="entry name" value="HisKA"/>
    <property type="match status" value="1"/>
</dbReference>
<keyword evidence="9 12" id="KW-1133">Transmembrane helix</keyword>
<evidence type="ECO:0000256" key="9">
    <source>
        <dbReference type="ARBA" id="ARBA00022989"/>
    </source>
</evidence>
<keyword evidence="11 12" id="KW-0472">Membrane</keyword>
<gene>
    <name evidence="14" type="ORF">EDD65_11230</name>
</gene>
<dbReference type="SUPFAM" id="SSF47384">
    <property type="entry name" value="Homodimeric domain of signal transducing histidine kinase"/>
    <property type="match status" value="1"/>
</dbReference>
<dbReference type="InterPro" id="IPR036890">
    <property type="entry name" value="HATPase_C_sf"/>
</dbReference>
<evidence type="ECO:0000256" key="2">
    <source>
        <dbReference type="ARBA" id="ARBA00004651"/>
    </source>
</evidence>
<dbReference type="EC" id="2.7.13.3" evidence="3"/>
<dbReference type="GO" id="GO:0016036">
    <property type="term" value="P:cellular response to phosphate starvation"/>
    <property type="evidence" value="ECO:0007669"/>
    <property type="project" value="TreeGrafter"/>
</dbReference>
<dbReference type="SMART" id="SM00387">
    <property type="entry name" value="HATPase_c"/>
    <property type="match status" value="1"/>
</dbReference>
<dbReference type="PANTHER" id="PTHR45453:SF2">
    <property type="entry name" value="HISTIDINE KINASE"/>
    <property type="match status" value="1"/>
</dbReference>
<dbReference type="Pfam" id="PF02518">
    <property type="entry name" value="HATPase_c"/>
    <property type="match status" value="1"/>
</dbReference>
<dbReference type="InterPro" id="IPR005467">
    <property type="entry name" value="His_kinase_dom"/>
</dbReference>
<dbReference type="Proteomes" id="UP000294567">
    <property type="component" value="Unassembled WGS sequence"/>
</dbReference>
<feature type="domain" description="Histidine kinase" evidence="13">
    <location>
        <begin position="126"/>
        <end position="335"/>
    </location>
</feature>
<evidence type="ECO:0000256" key="4">
    <source>
        <dbReference type="ARBA" id="ARBA00022475"/>
    </source>
</evidence>
<dbReference type="InterPro" id="IPR036097">
    <property type="entry name" value="HisK_dim/P_sf"/>
</dbReference>
<dbReference type="GO" id="GO:0004721">
    <property type="term" value="F:phosphoprotein phosphatase activity"/>
    <property type="evidence" value="ECO:0007669"/>
    <property type="project" value="TreeGrafter"/>
</dbReference>
<comment type="catalytic activity">
    <reaction evidence="1">
        <text>ATP + protein L-histidine = ADP + protein N-phospho-L-histidine.</text>
        <dbReference type="EC" id="2.7.13.3"/>
    </reaction>
</comment>
<evidence type="ECO:0000313" key="15">
    <source>
        <dbReference type="Proteomes" id="UP000294567"/>
    </source>
</evidence>
<sequence>MTFFKYIKDSFRTILCFLLIILTINLILISSTDIDKSILDILYMNILLFSIFIGFLVMGFIKWKHTYRDLKNALDNGNSIEGYIPNGEKLEQLLIRKIIDFKNKEKFEEVKDLKRDLEEINDYITKWVHEIKIPLSVCELMADRIEEEGLYDTSKELRQEVERINFLINQVLYTSRASSYSRDFIVEEVNLGASVRSVIKNNINSFLSKKIEVEVGDLDFNIFTDSKWTYYILEQIINNACKYVDIHGKIEIFAKETDESIILCIRDNGIGIPAKDIDRIFDRGFTGDNGRRTKKSTGMGLYICKKVADKLNINIQVTSEVSKYTEFRIIFYKISDYLNVTEM</sequence>
<dbReference type="PROSITE" id="PS50109">
    <property type="entry name" value="HIS_KIN"/>
    <property type="match status" value="1"/>
</dbReference>
<dbReference type="AlphaFoldDB" id="A0A4R3KTJ1"/>
<protein>
    <recommendedName>
        <fullName evidence="3">histidine kinase</fullName>
        <ecNumber evidence="3">2.7.13.3</ecNumber>
    </recommendedName>
</protein>
<dbReference type="PANTHER" id="PTHR45453">
    <property type="entry name" value="PHOSPHATE REGULON SENSOR PROTEIN PHOR"/>
    <property type="match status" value="1"/>
</dbReference>